<reference evidence="1 2" key="1">
    <citation type="journal article" date="2013" name="BMC Genomics">
        <title>Genomes of "Spiribacter", a streamlined, successful halophilic bacterium.</title>
        <authorList>
            <person name="Lopez-Perez M."/>
            <person name="Ghai R."/>
            <person name="Leon M.J."/>
            <person name="Rodriguez-Olmos A."/>
            <person name="Copa-Patino J.L."/>
            <person name="Soliveri J."/>
            <person name="Sanchez-Porro C."/>
            <person name="Ventosa A."/>
            <person name="Rodriguez-Valera F."/>
        </authorList>
    </citation>
    <scope>NUCLEOTIDE SEQUENCE [LARGE SCALE GENOMIC DNA]</scope>
    <source>
        <strain evidence="1 2">UAH-SP71</strain>
    </source>
</reference>
<name>U5T7B5_9GAMM</name>
<evidence type="ECO:0000313" key="2">
    <source>
        <dbReference type="Proteomes" id="UP000017640"/>
    </source>
</evidence>
<dbReference type="Proteomes" id="UP000017640">
    <property type="component" value="Chromosome"/>
</dbReference>
<dbReference type="AlphaFoldDB" id="U5T7B5"/>
<accession>U5T7B5</accession>
<sequence>MTDFDHCHNQRTISNFIKDPIYTLPDPIPMLTGELLTPWRSGFIA</sequence>
<protein>
    <submittedName>
        <fullName evidence="1">Uncharacterized protein</fullName>
    </submittedName>
</protein>
<evidence type="ECO:0000313" key="1">
    <source>
        <dbReference type="EMBL" id="AGY92087.1"/>
    </source>
</evidence>
<dbReference type="EMBL" id="CP005990">
    <property type="protein sequence ID" value="AGY92087.1"/>
    <property type="molecule type" value="Genomic_DNA"/>
</dbReference>
<proteinExistence type="predicted"/>
<dbReference type="HOGENOM" id="CLU_3205452_0_0_6"/>
<gene>
    <name evidence="1" type="ORF">SPICUR_05565</name>
</gene>
<organism evidence="1 2">
    <name type="scientific">Spiribacter curvatus</name>
    <dbReference type="NCBI Taxonomy" id="1335757"/>
    <lineage>
        <taxon>Bacteria</taxon>
        <taxon>Pseudomonadati</taxon>
        <taxon>Pseudomonadota</taxon>
        <taxon>Gammaproteobacteria</taxon>
        <taxon>Chromatiales</taxon>
        <taxon>Ectothiorhodospiraceae</taxon>
        <taxon>Spiribacter</taxon>
    </lineage>
</organism>
<keyword evidence="2" id="KW-1185">Reference proteome</keyword>
<dbReference type="KEGG" id="spiu:SPICUR_05565"/>